<sequence>MSSQPSKTQRRSKAVILQPASHQQGTDSDDSALFPNYTMTPLEEMKRARREGRANDGVYRRIKSQSSTSSGTESSVTTVSFHEEVYPRFDVPAPAADIPAIHHLFLDSGTVSFDEVPMEMLASRFQKLLVPCGRVLRCFRPKRKPETVVIEFANEISALRAIGMLNGRNIHSFECLTRTRWKDIAQLMEKEKNVGGVVKKNWYGEKETGMYEIHYKVALDLQHTPLMRAQADAQRRIEQHKGQVSEAMSKLWKK</sequence>
<feature type="region of interest" description="Disordered" evidence="1">
    <location>
        <begin position="1"/>
        <end position="75"/>
    </location>
</feature>
<evidence type="ECO:0008006" key="4">
    <source>
        <dbReference type="Google" id="ProtNLM"/>
    </source>
</evidence>
<name>A0ABQ9XBN2_9EUKA</name>
<accession>A0ABQ9XBN2</accession>
<gene>
    <name evidence="2" type="ORF">BLNAU_15155</name>
</gene>
<evidence type="ECO:0000256" key="1">
    <source>
        <dbReference type="SAM" id="MobiDB-lite"/>
    </source>
</evidence>
<dbReference type="EMBL" id="JARBJD010000146">
    <property type="protein sequence ID" value="KAK2949926.1"/>
    <property type="molecule type" value="Genomic_DNA"/>
</dbReference>
<reference evidence="2 3" key="1">
    <citation type="journal article" date="2022" name="bioRxiv">
        <title>Genomics of Preaxostyla Flagellates Illuminates Evolutionary Transitions and the Path Towards Mitochondrial Loss.</title>
        <authorList>
            <person name="Novak L.V.F."/>
            <person name="Treitli S.C."/>
            <person name="Pyrih J."/>
            <person name="Halakuc P."/>
            <person name="Pipaliya S.V."/>
            <person name="Vacek V."/>
            <person name="Brzon O."/>
            <person name="Soukal P."/>
            <person name="Eme L."/>
            <person name="Dacks J.B."/>
            <person name="Karnkowska A."/>
            <person name="Elias M."/>
            <person name="Hampl V."/>
        </authorList>
    </citation>
    <scope>NUCLEOTIDE SEQUENCE [LARGE SCALE GENOMIC DNA]</scope>
    <source>
        <strain evidence="2">NAU3</strain>
        <tissue evidence="2">Gut</tissue>
    </source>
</reference>
<proteinExistence type="predicted"/>
<dbReference type="Proteomes" id="UP001281761">
    <property type="component" value="Unassembled WGS sequence"/>
</dbReference>
<keyword evidence="3" id="KW-1185">Reference proteome</keyword>
<protein>
    <recommendedName>
        <fullName evidence="4">RRM domain-containing protein</fullName>
    </recommendedName>
</protein>
<dbReference type="Gene3D" id="3.30.70.330">
    <property type="match status" value="1"/>
</dbReference>
<dbReference type="InterPro" id="IPR035979">
    <property type="entry name" value="RBD_domain_sf"/>
</dbReference>
<dbReference type="SUPFAM" id="SSF54928">
    <property type="entry name" value="RNA-binding domain, RBD"/>
    <property type="match status" value="1"/>
</dbReference>
<organism evidence="2 3">
    <name type="scientific">Blattamonas nauphoetae</name>
    <dbReference type="NCBI Taxonomy" id="2049346"/>
    <lineage>
        <taxon>Eukaryota</taxon>
        <taxon>Metamonada</taxon>
        <taxon>Preaxostyla</taxon>
        <taxon>Oxymonadida</taxon>
        <taxon>Blattamonas</taxon>
    </lineage>
</organism>
<dbReference type="CDD" id="cd00590">
    <property type="entry name" value="RRM_SF"/>
    <property type="match status" value="1"/>
</dbReference>
<feature type="compositionally biased region" description="Basic and acidic residues" evidence="1">
    <location>
        <begin position="43"/>
        <end position="54"/>
    </location>
</feature>
<dbReference type="InterPro" id="IPR012677">
    <property type="entry name" value="Nucleotide-bd_a/b_plait_sf"/>
</dbReference>
<evidence type="ECO:0000313" key="2">
    <source>
        <dbReference type="EMBL" id="KAK2949926.1"/>
    </source>
</evidence>
<feature type="compositionally biased region" description="Low complexity" evidence="1">
    <location>
        <begin position="64"/>
        <end position="75"/>
    </location>
</feature>
<comment type="caution">
    <text evidence="2">The sequence shown here is derived from an EMBL/GenBank/DDBJ whole genome shotgun (WGS) entry which is preliminary data.</text>
</comment>
<evidence type="ECO:0000313" key="3">
    <source>
        <dbReference type="Proteomes" id="UP001281761"/>
    </source>
</evidence>